<sequence>MSASAESEDKRPASRRVADDLIARIEADEFAPGASLPPYRQLADHYDVAVNTAIAAVKLVRDAGLVTIKRHVGAQVRDRTEDVDVAGEINAVRQAVVGLRVEVDRVSAELADLEARLAMLAERSGSDTT</sequence>
<dbReference type="RefSeq" id="WP_081468300.1">
    <property type="nucleotide sequence ID" value="NZ_BAAAGS010000029.1"/>
</dbReference>
<dbReference type="SMART" id="SM00345">
    <property type="entry name" value="HTH_GNTR"/>
    <property type="match status" value="1"/>
</dbReference>
<protein>
    <recommendedName>
        <fullName evidence="5">HTH gntR-type domain-containing protein</fullName>
    </recommendedName>
</protein>
<evidence type="ECO:0000256" key="4">
    <source>
        <dbReference type="SAM" id="Coils"/>
    </source>
</evidence>
<keyword evidence="3" id="KW-0804">Transcription</keyword>
<evidence type="ECO:0000256" key="1">
    <source>
        <dbReference type="ARBA" id="ARBA00023015"/>
    </source>
</evidence>
<dbReference type="SUPFAM" id="SSF46785">
    <property type="entry name" value="Winged helix' DNA-binding domain"/>
    <property type="match status" value="1"/>
</dbReference>
<keyword evidence="7" id="KW-1185">Reference proteome</keyword>
<evidence type="ECO:0000259" key="5">
    <source>
        <dbReference type="PROSITE" id="PS50949"/>
    </source>
</evidence>
<dbReference type="EMBL" id="BAAAGS010000029">
    <property type="protein sequence ID" value="GAA0538815.1"/>
    <property type="molecule type" value="Genomic_DNA"/>
</dbReference>
<dbReference type="PROSITE" id="PS50949">
    <property type="entry name" value="HTH_GNTR"/>
    <property type="match status" value="1"/>
</dbReference>
<dbReference type="InterPro" id="IPR000524">
    <property type="entry name" value="Tscrpt_reg_HTH_GntR"/>
</dbReference>
<name>A0ABN1DAS6_SACER</name>
<keyword evidence="2" id="KW-0238">DNA-binding</keyword>
<dbReference type="PANTHER" id="PTHR44846:SF17">
    <property type="entry name" value="GNTR-FAMILY TRANSCRIPTIONAL REGULATOR"/>
    <property type="match status" value="1"/>
</dbReference>
<evidence type="ECO:0000313" key="7">
    <source>
        <dbReference type="Proteomes" id="UP001500729"/>
    </source>
</evidence>
<dbReference type="InterPro" id="IPR036388">
    <property type="entry name" value="WH-like_DNA-bd_sf"/>
</dbReference>
<dbReference type="Pfam" id="PF00392">
    <property type="entry name" value="GntR"/>
    <property type="match status" value="1"/>
</dbReference>
<dbReference type="InterPro" id="IPR050679">
    <property type="entry name" value="Bact_HTH_transcr_reg"/>
</dbReference>
<reference evidence="6 7" key="1">
    <citation type="journal article" date="2019" name="Int. J. Syst. Evol. Microbiol.">
        <title>The Global Catalogue of Microorganisms (GCM) 10K type strain sequencing project: providing services to taxonomists for standard genome sequencing and annotation.</title>
        <authorList>
            <consortium name="The Broad Institute Genomics Platform"/>
            <consortium name="The Broad Institute Genome Sequencing Center for Infectious Disease"/>
            <person name="Wu L."/>
            <person name="Ma J."/>
        </authorList>
    </citation>
    <scope>NUCLEOTIDE SEQUENCE [LARGE SCALE GENOMIC DNA]</scope>
    <source>
        <strain evidence="6 7">JCM 10303</strain>
    </source>
</reference>
<gene>
    <name evidence="6" type="ORF">GCM10009533_42530</name>
</gene>
<comment type="caution">
    <text evidence="6">The sequence shown here is derived from an EMBL/GenBank/DDBJ whole genome shotgun (WGS) entry which is preliminary data.</text>
</comment>
<evidence type="ECO:0000256" key="2">
    <source>
        <dbReference type="ARBA" id="ARBA00023125"/>
    </source>
</evidence>
<feature type="domain" description="HTH gntR-type" evidence="5">
    <location>
        <begin position="11"/>
        <end position="79"/>
    </location>
</feature>
<organism evidence="6 7">
    <name type="scientific">Saccharopolyspora erythraea</name>
    <name type="common">Streptomyces erythraeus</name>
    <dbReference type="NCBI Taxonomy" id="1836"/>
    <lineage>
        <taxon>Bacteria</taxon>
        <taxon>Bacillati</taxon>
        <taxon>Actinomycetota</taxon>
        <taxon>Actinomycetes</taxon>
        <taxon>Pseudonocardiales</taxon>
        <taxon>Pseudonocardiaceae</taxon>
        <taxon>Saccharopolyspora</taxon>
    </lineage>
</organism>
<proteinExistence type="predicted"/>
<evidence type="ECO:0000256" key="3">
    <source>
        <dbReference type="ARBA" id="ARBA00023163"/>
    </source>
</evidence>
<keyword evidence="1" id="KW-0805">Transcription regulation</keyword>
<dbReference type="PANTHER" id="PTHR44846">
    <property type="entry name" value="MANNOSYL-D-GLYCERATE TRANSPORT/METABOLISM SYSTEM REPRESSOR MNGR-RELATED"/>
    <property type="match status" value="1"/>
</dbReference>
<dbReference type="Gene3D" id="1.10.10.10">
    <property type="entry name" value="Winged helix-like DNA-binding domain superfamily/Winged helix DNA-binding domain"/>
    <property type="match status" value="1"/>
</dbReference>
<evidence type="ECO:0000313" key="6">
    <source>
        <dbReference type="EMBL" id="GAA0538815.1"/>
    </source>
</evidence>
<accession>A0ABN1DAS6</accession>
<feature type="coiled-coil region" evidence="4">
    <location>
        <begin position="96"/>
        <end position="123"/>
    </location>
</feature>
<dbReference type="InterPro" id="IPR036390">
    <property type="entry name" value="WH_DNA-bd_sf"/>
</dbReference>
<keyword evidence="4" id="KW-0175">Coiled coil</keyword>
<dbReference type="Proteomes" id="UP001500729">
    <property type="component" value="Unassembled WGS sequence"/>
</dbReference>